<protein>
    <submittedName>
        <fullName evidence="1">Uncharacterized protein</fullName>
    </submittedName>
</protein>
<evidence type="ECO:0000313" key="2">
    <source>
        <dbReference type="Proteomes" id="UP001529510"/>
    </source>
</evidence>
<reference evidence="1 2" key="1">
    <citation type="submission" date="2024-05" db="EMBL/GenBank/DDBJ databases">
        <title>Genome sequencing and assembly of Indian major carp, Cirrhinus mrigala (Hamilton, 1822).</title>
        <authorList>
            <person name="Mohindra V."/>
            <person name="Chowdhury L.M."/>
            <person name="Lal K."/>
            <person name="Jena J.K."/>
        </authorList>
    </citation>
    <scope>NUCLEOTIDE SEQUENCE [LARGE SCALE GENOMIC DNA]</scope>
    <source>
        <strain evidence="1">CM1030</strain>
        <tissue evidence="1">Blood</tissue>
    </source>
</reference>
<name>A0ABD0PAH9_CIRMR</name>
<dbReference type="AlphaFoldDB" id="A0ABD0PAH9"/>
<evidence type="ECO:0000313" key="1">
    <source>
        <dbReference type="EMBL" id="KAL0170885.1"/>
    </source>
</evidence>
<gene>
    <name evidence="1" type="ORF">M9458_035481</name>
</gene>
<accession>A0ABD0PAH9</accession>
<dbReference type="EMBL" id="JAMKFB020000017">
    <property type="protein sequence ID" value="KAL0170885.1"/>
    <property type="molecule type" value="Genomic_DNA"/>
</dbReference>
<feature type="non-terminal residue" evidence="1">
    <location>
        <position position="1"/>
    </location>
</feature>
<proteinExistence type="predicted"/>
<comment type="caution">
    <text evidence="1">The sequence shown here is derived from an EMBL/GenBank/DDBJ whole genome shotgun (WGS) entry which is preliminary data.</text>
</comment>
<keyword evidence="2" id="KW-1185">Reference proteome</keyword>
<dbReference type="Proteomes" id="UP001529510">
    <property type="component" value="Unassembled WGS sequence"/>
</dbReference>
<organism evidence="1 2">
    <name type="scientific">Cirrhinus mrigala</name>
    <name type="common">Mrigala</name>
    <dbReference type="NCBI Taxonomy" id="683832"/>
    <lineage>
        <taxon>Eukaryota</taxon>
        <taxon>Metazoa</taxon>
        <taxon>Chordata</taxon>
        <taxon>Craniata</taxon>
        <taxon>Vertebrata</taxon>
        <taxon>Euteleostomi</taxon>
        <taxon>Actinopterygii</taxon>
        <taxon>Neopterygii</taxon>
        <taxon>Teleostei</taxon>
        <taxon>Ostariophysi</taxon>
        <taxon>Cypriniformes</taxon>
        <taxon>Cyprinidae</taxon>
        <taxon>Labeoninae</taxon>
        <taxon>Labeonini</taxon>
        <taxon>Cirrhinus</taxon>
    </lineage>
</organism>
<sequence>TRSLLYSVLRDAPADRGGATQQIPLTGLSGALCHPRHLARPGAPAAARSAR</sequence>